<dbReference type="RefSeq" id="XP_002509077.1">
    <property type="nucleotide sequence ID" value="XM_002509031.1"/>
</dbReference>
<dbReference type="EMBL" id="CP001577">
    <property type="protein sequence ID" value="ACO70335.1"/>
    <property type="molecule type" value="Genomic_DNA"/>
</dbReference>
<evidence type="ECO:0000259" key="3">
    <source>
        <dbReference type="PROSITE" id="PS51913"/>
    </source>
</evidence>
<dbReference type="InterPro" id="IPR007759">
    <property type="entry name" value="Asxl_HARE-HTH"/>
</dbReference>
<dbReference type="PANTHER" id="PTHR36968">
    <property type="entry name" value="HOMEOBOX-DDT DOMAIN PROTEIN RLT2"/>
    <property type="match status" value="1"/>
</dbReference>
<keyword evidence="5" id="KW-1185">Reference proteome</keyword>
<evidence type="ECO:0000256" key="2">
    <source>
        <dbReference type="SAM" id="MobiDB-lite"/>
    </source>
</evidence>
<dbReference type="Pfam" id="PF05066">
    <property type="entry name" value="HARE-HTH"/>
    <property type="match status" value="1"/>
</dbReference>
<dbReference type="OrthoDB" id="515923at2759"/>
<proteinExistence type="predicted"/>
<dbReference type="STRING" id="296587.C1FJD8"/>
<dbReference type="InterPro" id="IPR044977">
    <property type="entry name" value="RLT1-3"/>
</dbReference>
<evidence type="ECO:0000256" key="1">
    <source>
        <dbReference type="ARBA" id="ARBA00023163"/>
    </source>
</evidence>
<feature type="region of interest" description="Disordered" evidence="2">
    <location>
        <begin position="330"/>
        <end position="349"/>
    </location>
</feature>
<feature type="region of interest" description="Disordered" evidence="2">
    <location>
        <begin position="386"/>
        <end position="415"/>
    </location>
</feature>
<protein>
    <recommendedName>
        <fullName evidence="3">HTH HARE-type domain-containing protein</fullName>
    </recommendedName>
</protein>
<organism evidence="4 5">
    <name type="scientific">Micromonas commoda (strain RCC299 / NOUM17 / CCMP2709)</name>
    <name type="common">Picoplanktonic green alga</name>
    <dbReference type="NCBI Taxonomy" id="296587"/>
    <lineage>
        <taxon>Eukaryota</taxon>
        <taxon>Viridiplantae</taxon>
        <taxon>Chlorophyta</taxon>
        <taxon>Mamiellophyceae</taxon>
        <taxon>Mamiellales</taxon>
        <taxon>Mamiellaceae</taxon>
        <taxon>Micromonas</taxon>
    </lineage>
</organism>
<dbReference type="AlphaFoldDB" id="C1FJD8"/>
<accession>C1FJD8</accession>
<name>C1FJD8_MICCC</name>
<dbReference type="GeneID" id="8247963"/>
<dbReference type="GO" id="GO:0006357">
    <property type="term" value="P:regulation of transcription by RNA polymerase II"/>
    <property type="evidence" value="ECO:0007669"/>
    <property type="project" value="InterPro"/>
</dbReference>
<dbReference type="PROSITE" id="PS51913">
    <property type="entry name" value="HTH_HARE"/>
    <property type="match status" value="1"/>
</dbReference>
<keyword evidence="1" id="KW-0804">Transcription</keyword>
<dbReference type="Proteomes" id="UP000002009">
    <property type="component" value="Chromosome 12"/>
</dbReference>
<dbReference type="InParanoid" id="C1FJD8"/>
<feature type="compositionally biased region" description="Basic and acidic residues" evidence="2">
    <location>
        <begin position="406"/>
        <end position="415"/>
    </location>
</feature>
<feature type="region of interest" description="Disordered" evidence="2">
    <location>
        <begin position="1"/>
        <end position="41"/>
    </location>
</feature>
<sequence length="526" mass="54527">MTEVDLSQGEVTWLSPPEPGWEAAPSAIADGDGDKRARSHSPSAIETLEEVEKRIGVGTIKWICFQVLKEAGPHGLLLSEIVSKTQEKGLKDWTSVRQPSNTVNACCSGDPAFVKVAPARVGLACLGAFESKEIADEEEKAAGEKILYCSACDNGPFNTKGMRMHISRWCTFAAGKPTANPDIVPTAVADPERSTRDTNLRITAHLVPSDTPHLNHKGSPDDPNHKAAVKTFVCSACGAGPFNEKGMAMHASRWCKVQNALDEDDADYAAAIGGALGRQQPTTSPTSYLGGSVGLTGLAPVGMPGVSIGALSGGLPADLGGLLPQLSNGGAHSGHITGSGSGSGGKKRKAAVDLGPVDPTMFDKHLPAFPVGFAAVAGASGLAGGRGQMLPPPPVFGRRVGKSGKGNKDEAHGETTELRLEVEVWKQDGSFVAKAPLVVPANVTLGKLKMAIADNTKGALPPHRQALKYLGVPLSAPDDVGLVGLLGVTDNISLHLTILEDTMAPPKGAGMPGSPARKAFMKNLAM</sequence>
<dbReference type="KEGG" id="mis:MICPUN_52515"/>
<reference evidence="4 5" key="1">
    <citation type="journal article" date="2009" name="Science">
        <title>Green evolution and dynamic adaptations revealed by genomes of the marine picoeukaryotes Micromonas.</title>
        <authorList>
            <person name="Worden A.Z."/>
            <person name="Lee J.H."/>
            <person name="Mock T."/>
            <person name="Rouze P."/>
            <person name="Simmons M.P."/>
            <person name="Aerts A.L."/>
            <person name="Allen A.E."/>
            <person name="Cuvelier M.L."/>
            <person name="Derelle E."/>
            <person name="Everett M.V."/>
            <person name="Foulon E."/>
            <person name="Grimwood J."/>
            <person name="Gundlach H."/>
            <person name="Henrissat B."/>
            <person name="Napoli C."/>
            <person name="McDonald S.M."/>
            <person name="Parker M.S."/>
            <person name="Rombauts S."/>
            <person name="Salamov A."/>
            <person name="Von Dassow P."/>
            <person name="Badger J.H."/>
            <person name="Coutinho P.M."/>
            <person name="Demir E."/>
            <person name="Dubchak I."/>
            <person name="Gentemann C."/>
            <person name="Eikrem W."/>
            <person name="Gready J.E."/>
            <person name="John U."/>
            <person name="Lanier W."/>
            <person name="Lindquist E.A."/>
            <person name="Lucas S."/>
            <person name="Mayer K.F."/>
            <person name="Moreau H."/>
            <person name="Not F."/>
            <person name="Otillar R."/>
            <person name="Panaud O."/>
            <person name="Pangilinan J."/>
            <person name="Paulsen I."/>
            <person name="Piegu B."/>
            <person name="Poliakov A."/>
            <person name="Robbens S."/>
            <person name="Schmutz J."/>
            <person name="Toulza E."/>
            <person name="Wyss T."/>
            <person name="Zelensky A."/>
            <person name="Zhou K."/>
            <person name="Armbrust E.V."/>
            <person name="Bhattacharya D."/>
            <person name="Goodenough U.W."/>
            <person name="Van de Peer Y."/>
            <person name="Grigoriev I.V."/>
        </authorList>
    </citation>
    <scope>NUCLEOTIDE SEQUENCE [LARGE SCALE GENOMIC DNA]</scope>
    <source>
        <strain evidence="5">RCC299 / NOUM17</strain>
    </source>
</reference>
<evidence type="ECO:0000313" key="5">
    <source>
        <dbReference type="Proteomes" id="UP000002009"/>
    </source>
</evidence>
<evidence type="ECO:0000313" key="4">
    <source>
        <dbReference type="EMBL" id="ACO70335.1"/>
    </source>
</evidence>
<dbReference type="PANTHER" id="PTHR36968:SF5">
    <property type="entry name" value="HOMEOBOX-DDT DOMAIN PROTEIN RLT2"/>
    <property type="match status" value="1"/>
</dbReference>
<feature type="domain" description="HTH HARE-type" evidence="3">
    <location>
        <begin position="58"/>
        <end position="126"/>
    </location>
</feature>
<gene>
    <name evidence="4" type="ORF">MICPUN_52515</name>
</gene>